<dbReference type="VEuPathDB" id="TriTrypDB:TM35_000042430"/>
<name>A0A1X0P643_9TRYP</name>
<evidence type="ECO:0000313" key="2">
    <source>
        <dbReference type="EMBL" id="ORC92029.1"/>
    </source>
</evidence>
<dbReference type="OrthoDB" id="244659at2759"/>
<sequence length="138" mass="15016">MELMRFATLLGNIGGFTLGTIVLVGCLLLIWYNTVSTIAVRFTGGKEATLLTEILHLATGLQSIQAMNLANVVCFAIMILLVVLVSLLDEAMIIVKESIEAKAKLPSSEIVRHINHSYERGLARGGIAHKAKQMKRVV</sequence>
<dbReference type="PROSITE" id="PS51257">
    <property type="entry name" value="PROKAR_LIPOPROTEIN"/>
    <property type="match status" value="1"/>
</dbReference>
<proteinExistence type="predicted"/>
<protein>
    <submittedName>
        <fullName evidence="2">Uncharacterized protein</fullName>
    </submittedName>
</protein>
<dbReference type="RefSeq" id="XP_028886095.1">
    <property type="nucleotide sequence ID" value="XM_029022437.1"/>
</dbReference>
<comment type="caution">
    <text evidence="2">The sequence shown here is derived from an EMBL/GenBank/DDBJ whole genome shotgun (WGS) entry which is preliminary data.</text>
</comment>
<keyword evidence="1" id="KW-0472">Membrane</keyword>
<keyword evidence="1" id="KW-0812">Transmembrane</keyword>
<dbReference type="AlphaFoldDB" id="A0A1X0P643"/>
<feature type="transmembrane region" description="Helical" evidence="1">
    <location>
        <begin position="69"/>
        <end position="88"/>
    </location>
</feature>
<organism evidence="2 3">
    <name type="scientific">Trypanosoma theileri</name>
    <dbReference type="NCBI Taxonomy" id="67003"/>
    <lineage>
        <taxon>Eukaryota</taxon>
        <taxon>Discoba</taxon>
        <taxon>Euglenozoa</taxon>
        <taxon>Kinetoplastea</taxon>
        <taxon>Metakinetoplastina</taxon>
        <taxon>Trypanosomatida</taxon>
        <taxon>Trypanosomatidae</taxon>
        <taxon>Trypanosoma</taxon>
    </lineage>
</organism>
<evidence type="ECO:0000256" key="1">
    <source>
        <dbReference type="SAM" id="Phobius"/>
    </source>
</evidence>
<feature type="transmembrane region" description="Helical" evidence="1">
    <location>
        <begin position="7"/>
        <end position="32"/>
    </location>
</feature>
<dbReference type="Proteomes" id="UP000192257">
    <property type="component" value="Unassembled WGS sequence"/>
</dbReference>
<dbReference type="GeneID" id="39982217"/>
<gene>
    <name evidence="2" type="ORF">TM35_000042430</name>
</gene>
<keyword evidence="3" id="KW-1185">Reference proteome</keyword>
<dbReference type="EMBL" id="NBCO01000004">
    <property type="protein sequence ID" value="ORC92029.1"/>
    <property type="molecule type" value="Genomic_DNA"/>
</dbReference>
<reference evidence="2 3" key="1">
    <citation type="submission" date="2017-03" db="EMBL/GenBank/DDBJ databases">
        <title>An alternative strategy for trypanosome survival in the mammalian bloodstream revealed through genome and transcriptome analysis of the ubiquitous bovine parasite Trypanosoma (Megatrypanum) theileri.</title>
        <authorList>
            <person name="Kelly S."/>
            <person name="Ivens A."/>
            <person name="Mott A."/>
            <person name="O'Neill E."/>
            <person name="Emms D."/>
            <person name="Macleod O."/>
            <person name="Voorheis P."/>
            <person name="Matthews J."/>
            <person name="Matthews K."/>
            <person name="Carrington M."/>
        </authorList>
    </citation>
    <scope>NUCLEOTIDE SEQUENCE [LARGE SCALE GENOMIC DNA]</scope>
    <source>
        <strain evidence="2">Edinburgh</strain>
    </source>
</reference>
<keyword evidence="1" id="KW-1133">Transmembrane helix</keyword>
<accession>A0A1X0P643</accession>
<evidence type="ECO:0000313" key="3">
    <source>
        <dbReference type="Proteomes" id="UP000192257"/>
    </source>
</evidence>